<dbReference type="InterPro" id="IPR029063">
    <property type="entry name" value="SAM-dependent_MTases_sf"/>
</dbReference>
<dbReference type="GO" id="GO:0003677">
    <property type="term" value="F:DNA binding"/>
    <property type="evidence" value="ECO:0007669"/>
    <property type="project" value="InterPro"/>
</dbReference>
<dbReference type="KEGG" id="mhl:MHLP_02895"/>
<dbReference type="AlphaFoldDB" id="I7CJV8"/>
<dbReference type="REBASE" id="134975">
    <property type="entry name" value="M.MhaPuORF2895P"/>
</dbReference>
<gene>
    <name evidence="9" type="ordered locus">MHLP_02895</name>
</gene>
<dbReference type="OrthoDB" id="9814572at2"/>
<dbReference type="SUPFAM" id="SSF53335">
    <property type="entry name" value="S-adenosyl-L-methionine-dependent methyltransferases"/>
    <property type="match status" value="1"/>
</dbReference>
<dbReference type="PATRIC" id="fig|1212765.3.peg.653"/>
<keyword evidence="10" id="KW-1185">Reference proteome</keyword>
<dbReference type="Gene3D" id="3.40.50.150">
    <property type="entry name" value="Vaccinia Virus protein VP39"/>
    <property type="match status" value="1"/>
</dbReference>
<evidence type="ECO:0000256" key="7">
    <source>
        <dbReference type="ARBA" id="ARBA00047942"/>
    </source>
</evidence>
<evidence type="ECO:0000259" key="8">
    <source>
        <dbReference type="Pfam" id="PF02384"/>
    </source>
</evidence>
<dbReference type="InterPro" id="IPR003356">
    <property type="entry name" value="DNA_methylase_A-5"/>
</dbReference>
<dbReference type="InterPro" id="IPR038333">
    <property type="entry name" value="T1MK-like_N_sf"/>
</dbReference>
<evidence type="ECO:0000256" key="4">
    <source>
        <dbReference type="ARBA" id="ARBA00022679"/>
    </source>
</evidence>
<dbReference type="InterPro" id="IPR051537">
    <property type="entry name" value="DNA_Adenine_Mtase"/>
</dbReference>
<evidence type="ECO:0000256" key="2">
    <source>
        <dbReference type="ARBA" id="ARBA00011900"/>
    </source>
</evidence>
<evidence type="ECO:0000313" key="9">
    <source>
        <dbReference type="EMBL" id="AFO52159.1"/>
    </source>
</evidence>
<dbReference type="GO" id="GO:0008170">
    <property type="term" value="F:N-methyltransferase activity"/>
    <property type="evidence" value="ECO:0007669"/>
    <property type="project" value="InterPro"/>
</dbReference>
<evidence type="ECO:0000256" key="5">
    <source>
        <dbReference type="ARBA" id="ARBA00022691"/>
    </source>
</evidence>
<keyword evidence="5" id="KW-0949">S-adenosyl-L-methionine</keyword>
<reference evidence="10" key="2">
    <citation type="submission" date="2012-07" db="EMBL/GenBank/DDBJ databases">
        <title>Complete genome sequence of 'Candidatus Mycoplasma haemolamae'.</title>
        <authorList>
            <person name="Guimaraes A.M.S."/>
            <person name="Toth B."/>
            <person name="Santos A.P."/>
            <person name="Nascimento N.C."/>
            <person name="Sojka J.E."/>
            <person name="Messick J.B."/>
        </authorList>
    </citation>
    <scope>NUCLEOTIDE SEQUENCE [LARGE SCALE GENOMIC DNA]</scope>
    <source>
        <strain evidence="10">Purdue</strain>
    </source>
</reference>
<feature type="domain" description="DNA methylase adenine-specific" evidence="8">
    <location>
        <begin position="132"/>
        <end position="223"/>
    </location>
</feature>
<evidence type="ECO:0000313" key="10">
    <source>
        <dbReference type="Proteomes" id="UP000006502"/>
    </source>
</evidence>
<name>I7CJV8_MYCHA</name>
<dbReference type="EMBL" id="CP003731">
    <property type="protein sequence ID" value="AFO52159.1"/>
    <property type="molecule type" value="Genomic_DNA"/>
</dbReference>
<evidence type="ECO:0000256" key="1">
    <source>
        <dbReference type="ARBA" id="ARBA00006594"/>
    </source>
</evidence>
<reference evidence="9 10" key="1">
    <citation type="journal article" date="2012" name="J. Bacteriol.">
        <title>Genome Sequence of "Candidatus Mycoplasma haemolamae" Strain Purdue, a Red Blood Cell Pathogen of Alpacas (Vicugna pacos) and Llamas (Lama glama).</title>
        <authorList>
            <person name="Guimaraes A.M."/>
            <person name="Toth B."/>
            <person name="Santos A.P."/>
            <person name="do Nascimento N.C."/>
            <person name="Kritchevsky J.E."/>
            <person name="Messick J.B."/>
        </authorList>
    </citation>
    <scope>NUCLEOTIDE SEQUENCE [LARGE SCALE GENOMIC DNA]</scope>
    <source>
        <strain evidence="9 10">Purdue</strain>
    </source>
</reference>
<dbReference type="GO" id="GO:0032259">
    <property type="term" value="P:methylation"/>
    <property type="evidence" value="ECO:0007669"/>
    <property type="project" value="UniProtKB-KW"/>
</dbReference>
<accession>I7CJV8</accession>
<dbReference type="Gene3D" id="1.20.1260.30">
    <property type="match status" value="1"/>
</dbReference>
<dbReference type="EC" id="2.1.1.72" evidence="2"/>
<dbReference type="PANTHER" id="PTHR42933:SF4">
    <property type="entry name" value="TYPE I RESTRICTION ENZYME ECOKI METHYLASE SUBUNIT"/>
    <property type="match status" value="1"/>
</dbReference>
<feature type="domain" description="DNA methylase adenine-specific" evidence="8">
    <location>
        <begin position="280"/>
        <end position="357"/>
    </location>
</feature>
<dbReference type="STRING" id="1212765.MHLP_02895"/>
<dbReference type="Pfam" id="PF02384">
    <property type="entry name" value="N6_Mtase"/>
    <property type="match status" value="2"/>
</dbReference>
<keyword evidence="4" id="KW-0808">Transferase</keyword>
<keyword evidence="3" id="KW-0489">Methyltransferase</keyword>
<dbReference type="GO" id="GO:0009007">
    <property type="term" value="F:site-specific DNA-methyltransferase (adenine-specific) activity"/>
    <property type="evidence" value="ECO:0007669"/>
    <property type="project" value="UniProtKB-EC"/>
</dbReference>
<organism evidence="9 10">
    <name type="scientific">Mycoplasma haematolamae (strain Purdue)</name>
    <dbReference type="NCBI Taxonomy" id="1212765"/>
    <lineage>
        <taxon>Bacteria</taxon>
        <taxon>Bacillati</taxon>
        <taxon>Mycoplasmatota</taxon>
        <taxon>Mollicutes</taxon>
        <taxon>Mycoplasmataceae</taxon>
        <taxon>Mycoplasma</taxon>
    </lineage>
</organism>
<dbReference type="Proteomes" id="UP000006502">
    <property type="component" value="Chromosome"/>
</dbReference>
<comment type="similarity">
    <text evidence="1">Belongs to the N(4)/N(6)-methyltransferase family.</text>
</comment>
<dbReference type="PANTHER" id="PTHR42933">
    <property type="entry name" value="SLR6095 PROTEIN"/>
    <property type="match status" value="1"/>
</dbReference>
<keyword evidence="6" id="KW-0680">Restriction system</keyword>
<dbReference type="HOGENOM" id="CLU_737347_0_0_14"/>
<dbReference type="GO" id="GO:0009307">
    <property type="term" value="P:DNA restriction-modification system"/>
    <property type="evidence" value="ECO:0007669"/>
    <property type="project" value="UniProtKB-KW"/>
</dbReference>
<comment type="catalytic activity">
    <reaction evidence="7">
        <text>a 2'-deoxyadenosine in DNA + S-adenosyl-L-methionine = an N(6)-methyl-2'-deoxyadenosine in DNA + S-adenosyl-L-homocysteine + H(+)</text>
        <dbReference type="Rhea" id="RHEA:15197"/>
        <dbReference type="Rhea" id="RHEA-COMP:12418"/>
        <dbReference type="Rhea" id="RHEA-COMP:12419"/>
        <dbReference type="ChEBI" id="CHEBI:15378"/>
        <dbReference type="ChEBI" id="CHEBI:57856"/>
        <dbReference type="ChEBI" id="CHEBI:59789"/>
        <dbReference type="ChEBI" id="CHEBI:90615"/>
        <dbReference type="ChEBI" id="CHEBI:90616"/>
        <dbReference type="EC" id="2.1.1.72"/>
    </reaction>
</comment>
<proteinExistence type="inferred from homology"/>
<evidence type="ECO:0000256" key="3">
    <source>
        <dbReference type="ARBA" id="ARBA00022603"/>
    </source>
</evidence>
<evidence type="ECO:0000256" key="6">
    <source>
        <dbReference type="ARBA" id="ARBA00022747"/>
    </source>
</evidence>
<protein>
    <recommendedName>
        <fullName evidence="2">site-specific DNA-methyltransferase (adenine-specific)</fullName>
        <ecNumber evidence="2">2.1.1.72</ecNumber>
    </recommendedName>
</protein>
<sequence>MKVALNKTEKVRQSLRENKLAKDNFLLQLSYLIFLKATQEYSKPPYLRPSLLPKGCTWEDLLELKDSHDLRNPDSWIEKYEKILHSLSSSDQTVAREIYREAINQIDDFSTFARLVELVDEIAWTNRPPEDDAFGVLLQEASEDVSSGLSCYWIPRPLVKVIVRCVSPATGSKVYDFNCGFGSFLLETQSFLGQKAVILAGSERSPLAYRLCLLNLYLQGSDDIPIFLGDPVIGESQDYVFVNLCPSRSSVSIDQINRSFFKSGALVVPEHFLQEHLEEFVYSVNLHTVLKLPKDTLFNLTLNASVLFFNKESLTTQNVWAYDLSSQITLSKKEPLHDSHLKEFLDLYLSKERQEGSKGYWKKLSVLEFLSSFSN</sequence>